<dbReference type="EMBL" id="JACGWO010000003">
    <property type="protein sequence ID" value="KAK4431007.1"/>
    <property type="molecule type" value="Genomic_DNA"/>
</dbReference>
<gene>
    <name evidence="2" type="ORF">Salat_0862700</name>
</gene>
<dbReference type="Proteomes" id="UP001293254">
    <property type="component" value="Unassembled WGS sequence"/>
</dbReference>
<keyword evidence="3" id="KW-1185">Reference proteome</keyword>
<accession>A0AAE1YJ34</accession>
<comment type="caution">
    <text evidence="2">The sequence shown here is derived from an EMBL/GenBank/DDBJ whole genome shotgun (WGS) entry which is preliminary data.</text>
</comment>
<proteinExistence type="predicted"/>
<name>A0AAE1YJ34_9LAMI</name>
<feature type="region of interest" description="Disordered" evidence="1">
    <location>
        <begin position="1"/>
        <end position="33"/>
    </location>
</feature>
<evidence type="ECO:0000313" key="3">
    <source>
        <dbReference type="Proteomes" id="UP001293254"/>
    </source>
</evidence>
<dbReference type="AlphaFoldDB" id="A0AAE1YJ34"/>
<protein>
    <submittedName>
        <fullName evidence="2">Uncharacterized protein</fullName>
    </submittedName>
</protein>
<evidence type="ECO:0000256" key="1">
    <source>
        <dbReference type="SAM" id="MobiDB-lite"/>
    </source>
</evidence>
<reference evidence="2" key="1">
    <citation type="submission" date="2020-06" db="EMBL/GenBank/DDBJ databases">
        <authorList>
            <person name="Li T."/>
            <person name="Hu X."/>
            <person name="Zhang T."/>
            <person name="Song X."/>
            <person name="Zhang H."/>
            <person name="Dai N."/>
            <person name="Sheng W."/>
            <person name="Hou X."/>
            <person name="Wei L."/>
        </authorList>
    </citation>
    <scope>NUCLEOTIDE SEQUENCE</scope>
    <source>
        <strain evidence="2">3651</strain>
        <tissue evidence="2">Leaf</tissue>
    </source>
</reference>
<feature type="compositionally biased region" description="Polar residues" evidence="1">
    <location>
        <begin position="1"/>
        <end position="18"/>
    </location>
</feature>
<sequence>MGYSNRNNPESHVRQLNTPRGRGTEGPFRAQDRRPDLLRLSHIPNTLAISTNALPWLDYEEEAVSDHGRVEDLRLGCKPAENRLIYFIIASHQLEVGKMVMNWSKPSTGDPLKGIREQLQRRFHKD</sequence>
<organism evidence="2 3">
    <name type="scientific">Sesamum alatum</name>
    <dbReference type="NCBI Taxonomy" id="300844"/>
    <lineage>
        <taxon>Eukaryota</taxon>
        <taxon>Viridiplantae</taxon>
        <taxon>Streptophyta</taxon>
        <taxon>Embryophyta</taxon>
        <taxon>Tracheophyta</taxon>
        <taxon>Spermatophyta</taxon>
        <taxon>Magnoliopsida</taxon>
        <taxon>eudicotyledons</taxon>
        <taxon>Gunneridae</taxon>
        <taxon>Pentapetalae</taxon>
        <taxon>asterids</taxon>
        <taxon>lamiids</taxon>
        <taxon>Lamiales</taxon>
        <taxon>Pedaliaceae</taxon>
        <taxon>Sesamum</taxon>
    </lineage>
</organism>
<reference evidence="2" key="2">
    <citation type="journal article" date="2024" name="Plant">
        <title>Genomic evolution and insights into agronomic trait innovations of Sesamum species.</title>
        <authorList>
            <person name="Miao H."/>
            <person name="Wang L."/>
            <person name="Qu L."/>
            <person name="Liu H."/>
            <person name="Sun Y."/>
            <person name="Le M."/>
            <person name="Wang Q."/>
            <person name="Wei S."/>
            <person name="Zheng Y."/>
            <person name="Lin W."/>
            <person name="Duan Y."/>
            <person name="Cao H."/>
            <person name="Xiong S."/>
            <person name="Wang X."/>
            <person name="Wei L."/>
            <person name="Li C."/>
            <person name="Ma Q."/>
            <person name="Ju M."/>
            <person name="Zhao R."/>
            <person name="Li G."/>
            <person name="Mu C."/>
            <person name="Tian Q."/>
            <person name="Mei H."/>
            <person name="Zhang T."/>
            <person name="Gao T."/>
            <person name="Zhang H."/>
        </authorList>
    </citation>
    <scope>NUCLEOTIDE SEQUENCE</scope>
    <source>
        <strain evidence="2">3651</strain>
    </source>
</reference>
<evidence type="ECO:0000313" key="2">
    <source>
        <dbReference type="EMBL" id="KAK4431007.1"/>
    </source>
</evidence>